<dbReference type="RefSeq" id="XP_056042708.1">
    <property type="nucleotide sequence ID" value="XM_056188019.1"/>
</dbReference>
<name>A0AAD7QQ45_9ASCO</name>
<evidence type="ECO:0000256" key="3">
    <source>
        <dbReference type="ARBA" id="ARBA00022576"/>
    </source>
</evidence>
<dbReference type="FunFam" id="3.40.640.10:FF:000012">
    <property type="entry name" value="alanine aminotransferase 2"/>
    <property type="match status" value="1"/>
</dbReference>
<keyword evidence="4 12" id="KW-0808">Transferase</keyword>
<dbReference type="PANTHER" id="PTHR11751:SF29">
    <property type="entry name" value="ALANINE TRANSAMINASE"/>
    <property type="match status" value="1"/>
</dbReference>
<dbReference type="InterPro" id="IPR015422">
    <property type="entry name" value="PyrdxlP-dep_Trfase_small"/>
</dbReference>
<evidence type="ECO:0000259" key="11">
    <source>
        <dbReference type="Pfam" id="PF00155"/>
    </source>
</evidence>
<keyword evidence="5" id="KW-0663">Pyridoxal phosphate</keyword>
<evidence type="ECO:0000256" key="7">
    <source>
        <dbReference type="ARBA" id="ARBA00077894"/>
    </source>
</evidence>
<dbReference type="Pfam" id="PF00155">
    <property type="entry name" value="Aminotran_1_2"/>
    <property type="match status" value="1"/>
</dbReference>
<evidence type="ECO:0000256" key="6">
    <source>
        <dbReference type="ARBA" id="ARBA00025785"/>
    </source>
</evidence>
<sequence length="618" mass="67958">MSLSHLTIPLQSRVFSIPWNISASPCSHGRGVFIKIFCVSNYSVTTPLLSFRCLFVKLTHRMPPPSTMRSFSMTSSSTSVLTSPLASPFYSPSRDYSPVVSSSSSSVRSVSSVAAAVSSSAGMPSPTLSNGTSSHVASPPRRKAITLDTMNQYLRRADYAVRGRLAIRAEELREQLSNGDTSLPFDEIINANIGNPQAMDQKPITFFRQVLSLVQYPQLLDNEFADKIFPRDSLERARILLNEIGSIGAYSQSQGVPYIRKSIANFIEARDGFSADPNNIYLAGGASSAVSSLLTTICGGPETGVMIPVPQYPLYSATLTIANASPIPYLLDETTGWGTDTKYIASVVKNSIAKGVDLKAMVVINPCNPTGSCLSRDEIKDIITLAAEYTFMIIADEVYQTNIYEGEFHSFKKVLRELQRDFAGKFDDVELASLHSTSKGMVGECGQRGGYIELIGIDEQVLEQLYKLVSISLCPAVSGQVLTELMVNPPKPGDESYPVYKAEYDAIYKALKERAFSLFNAFKEMEGVSCQEPKGAMYLFPTISIPPKAIKEAQRRNEEPDQFYCLELLEQTGVCVVPGSGFGQKDGTYHFRTTFLAPGEDYVRRIIAFHKEFLQKYS</sequence>
<organism evidence="12 13">
    <name type="scientific">Lipomyces tetrasporus</name>
    <dbReference type="NCBI Taxonomy" id="54092"/>
    <lineage>
        <taxon>Eukaryota</taxon>
        <taxon>Fungi</taxon>
        <taxon>Dikarya</taxon>
        <taxon>Ascomycota</taxon>
        <taxon>Saccharomycotina</taxon>
        <taxon>Lipomycetes</taxon>
        <taxon>Lipomycetales</taxon>
        <taxon>Lipomycetaceae</taxon>
        <taxon>Lipomyces</taxon>
    </lineage>
</organism>
<keyword evidence="3" id="KW-0032">Aminotransferase</keyword>
<evidence type="ECO:0000256" key="4">
    <source>
        <dbReference type="ARBA" id="ARBA00022679"/>
    </source>
</evidence>
<dbReference type="InterPro" id="IPR015421">
    <property type="entry name" value="PyrdxlP-dep_Trfase_major"/>
</dbReference>
<comment type="similarity">
    <text evidence="6">Belongs to the class-I pyridoxal-phosphate-dependent aminotransferase family. Alanine aminotransferase subfamily.</text>
</comment>
<comment type="subunit">
    <text evidence="2">Homodimer.</text>
</comment>
<feature type="compositionally biased region" description="Polar residues" evidence="10">
    <location>
        <begin position="126"/>
        <end position="136"/>
    </location>
</feature>
<dbReference type="CDD" id="cd00609">
    <property type="entry name" value="AAT_like"/>
    <property type="match status" value="1"/>
</dbReference>
<dbReference type="PANTHER" id="PTHR11751">
    <property type="entry name" value="ALANINE AMINOTRANSFERASE"/>
    <property type="match status" value="1"/>
</dbReference>
<evidence type="ECO:0000256" key="5">
    <source>
        <dbReference type="ARBA" id="ARBA00022898"/>
    </source>
</evidence>
<dbReference type="Proteomes" id="UP001217417">
    <property type="component" value="Unassembled WGS sequence"/>
</dbReference>
<gene>
    <name evidence="12" type="ORF">POJ06DRAFT_256470</name>
</gene>
<dbReference type="InterPro" id="IPR015424">
    <property type="entry name" value="PyrdxlP-dep_Trfase"/>
</dbReference>
<accession>A0AAD7QQ45</accession>
<evidence type="ECO:0000256" key="1">
    <source>
        <dbReference type="ARBA" id="ARBA00001933"/>
    </source>
</evidence>
<dbReference type="SUPFAM" id="SSF53383">
    <property type="entry name" value="PLP-dependent transferases"/>
    <property type="match status" value="1"/>
</dbReference>
<evidence type="ECO:0000313" key="13">
    <source>
        <dbReference type="Proteomes" id="UP001217417"/>
    </source>
</evidence>
<reference evidence="12" key="1">
    <citation type="submission" date="2023-03" db="EMBL/GenBank/DDBJ databases">
        <title>Near-Complete genome sequence of Lipomyces tetrasporous NRRL Y-64009, an oleaginous yeast capable of growing on lignocellulosic hydrolysates.</title>
        <authorList>
            <consortium name="Lawrence Berkeley National Laboratory"/>
            <person name="Jagtap S.S."/>
            <person name="Liu J.-J."/>
            <person name="Walukiewicz H.E."/>
            <person name="Pangilinan J."/>
            <person name="Lipzen A."/>
            <person name="Ahrendt S."/>
            <person name="Koriabine M."/>
            <person name="Cobaugh K."/>
            <person name="Salamov A."/>
            <person name="Yoshinaga Y."/>
            <person name="Ng V."/>
            <person name="Daum C."/>
            <person name="Grigoriev I.V."/>
            <person name="Slininger P.J."/>
            <person name="Dien B.S."/>
            <person name="Jin Y.-S."/>
            <person name="Rao C.V."/>
        </authorList>
    </citation>
    <scope>NUCLEOTIDE SEQUENCE</scope>
    <source>
        <strain evidence="12">NRRL Y-64009</strain>
    </source>
</reference>
<dbReference type="Gene3D" id="1.10.287.1970">
    <property type="match status" value="1"/>
</dbReference>
<dbReference type="FunFam" id="3.90.1150.10:FF:000010">
    <property type="entry name" value="Alanine aminotransferase 2"/>
    <property type="match status" value="1"/>
</dbReference>
<dbReference type="FunFam" id="1.10.287.1970:FF:000001">
    <property type="entry name" value="Alanine aminotransferase 2"/>
    <property type="match status" value="1"/>
</dbReference>
<evidence type="ECO:0000256" key="10">
    <source>
        <dbReference type="SAM" id="MobiDB-lite"/>
    </source>
</evidence>
<keyword evidence="13" id="KW-1185">Reference proteome</keyword>
<evidence type="ECO:0000256" key="2">
    <source>
        <dbReference type="ARBA" id="ARBA00011738"/>
    </source>
</evidence>
<evidence type="ECO:0000313" key="12">
    <source>
        <dbReference type="EMBL" id="KAJ8099258.1"/>
    </source>
</evidence>
<proteinExistence type="inferred from homology"/>
<dbReference type="InterPro" id="IPR004839">
    <property type="entry name" value="Aminotransferase_I/II_large"/>
</dbReference>
<dbReference type="GeneID" id="80883185"/>
<dbReference type="EMBL" id="JARPMG010000007">
    <property type="protein sequence ID" value="KAJ8099258.1"/>
    <property type="molecule type" value="Genomic_DNA"/>
</dbReference>
<protein>
    <recommendedName>
        <fullName evidence="7">Glutamate pyruvate transaminase</fullName>
    </recommendedName>
    <alternativeName>
        <fullName evidence="8">Glutamic--alanine transaminase</fullName>
    </alternativeName>
    <alternativeName>
        <fullName evidence="9">Glutamic--pyruvic transaminase</fullName>
    </alternativeName>
</protein>
<feature type="region of interest" description="Disordered" evidence="10">
    <location>
        <begin position="120"/>
        <end position="142"/>
    </location>
</feature>
<evidence type="ECO:0000256" key="8">
    <source>
        <dbReference type="ARBA" id="ARBA00078532"/>
    </source>
</evidence>
<comment type="caution">
    <text evidence="12">The sequence shown here is derived from an EMBL/GenBank/DDBJ whole genome shotgun (WGS) entry which is preliminary data.</text>
</comment>
<dbReference type="GO" id="GO:0008483">
    <property type="term" value="F:transaminase activity"/>
    <property type="evidence" value="ECO:0007669"/>
    <property type="project" value="UniProtKB-KW"/>
</dbReference>
<dbReference type="AlphaFoldDB" id="A0AAD7QQ45"/>
<feature type="domain" description="Aminotransferase class I/classII large" evidence="11">
    <location>
        <begin position="241"/>
        <end position="598"/>
    </location>
</feature>
<dbReference type="GO" id="GO:0030170">
    <property type="term" value="F:pyridoxal phosphate binding"/>
    <property type="evidence" value="ECO:0007669"/>
    <property type="project" value="InterPro"/>
</dbReference>
<dbReference type="Gene3D" id="3.90.1150.10">
    <property type="entry name" value="Aspartate Aminotransferase, domain 1"/>
    <property type="match status" value="1"/>
</dbReference>
<dbReference type="Gene3D" id="3.40.640.10">
    <property type="entry name" value="Type I PLP-dependent aspartate aminotransferase-like (Major domain)"/>
    <property type="match status" value="1"/>
</dbReference>
<comment type="cofactor">
    <cofactor evidence="1">
        <name>pyridoxal 5'-phosphate</name>
        <dbReference type="ChEBI" id="CHEBI:597326"/>
    </cofactor>
</comment>
<dbReference type="InterPro" id="IPR045088">
    <property type="entry name" value="ALAT1/2-like"/>
</dbReference>
<evidence type="ECO:0000256" key="9">
    <source>
        <dbReference type="ARBA" id="ARBA00080525"/>
    </source>
</evidence>